<name>A0ABU1MK54_9SPHN</name>
<protein>
    <submittedName>
        <fullName evidence="2">Membrane protein</fullName>
    </submittedName>
</protein>
<organism evidence="2 3">
    <name type="scientific">Novosphingobium capsulatum</name>
    <dbReference type="NCBI Taxonomy" id="13688"/>
    <lineage>
        <taxon>Bacteria</taxon>
        <taxon>Pseudomonadati</taxon>
        <taxon>Pseudomonadota</taxon>
        <taxon>Alphaproteobacteria</taxon>
        <taxon>Sphingomonadales</taxon>
        <taxon>Sphingomonadaceae</taxon>
        <taxon>Novosphingobium</taxon>
    </lineage>
</organism>
<dbReference type="Proteomes" id="UP001184150">
    <property type="component" value="Unassembled WGS sequence"/>
</dbReference>
<dbReference type="Pfam" id="PF07077">
    <property type="entry name" value="DUF1345"/>
    <property type="match status" value="1"/>
</dbReference>
<feature type="transmembrane region" description="Helical" evidence="1">
    <location>
        <begin position="127"/>
        <end position="147"/>
    </location>
</feature>
<keyword evidence="1" id="KW-1133">Transmembrane helix</keyword>
<comment type="caution">
    <text evidence="2">The sequence shown here is derived from an EMBL/GenBank/DDBJ whole genome shotgun (WGS) entry which is preliminary data.</text>
</comment>
<proteinExistence type="predicted"/>
<keyword evidence="3" id="KW-1185">Reference proteome</keyword>
<feature type="transmembrane region" description="Helical" evidence="1">
    <location>
        <begin position="48"/>
        <end position="68"/>
    </location>
</feature>
<sequence length="225" mass="24424">MAGARPSLHLGRLAPPRFILFLVLLMGGTGAWWVWHPLTRNSGELADSLAMGFDFAALAFLLSLVPLLRCADADTMRQSAVDNDANRVLVLCITTVLTAVVMASIAGELPRAAHGDSLAKLRLIGTLVLTWLFANTVYGLHYAHLYYTRDDSNGRDRGGLDFPGTDTPDYFDFAYFSFTLGMTFQTSDTGITSGRIRRIVTLHSFAAFVFNIGVIAFTINALGAG</sequence>
<gene>
    <name evidence="2" type="ORF">J2792_001594</name>
</gene>
<evidence type="ECO:0000313" key="2">
    <source>
        <dbReference type="EMBL" id="MDR6510728.1"/>
    </source>
</evidence>
<feature type="transmembrane region" description="Helical" evidence="1">
    <location>
        <begin position="18"/>
        <end position="36"/>
    </location>
</feature>
<dbReference type="EMBL" id="JAVDRD010000003">
    <property type="protein sequence ID" value="MDR6510728.1"/>
    <property type="molecule type" value="Genomic_DNA"/>
</dbReference>
<dbReference type="InterPro" id="IPR009781">
    <property type="entry name" value="DUF1345"/>
</dbReference>
<dbReference type="RefSeq" id="WP_309804844.1">
    <property type="nucleotide sequence ID" value="NZ_JAVDRD010000003.1"/>
</dbReference>
<reference evidence="2 3" key="1">
    <citation type="submission" date="2023-07" db="EMBL/GenBank/DDBJ databases">
        <title>Sorghum-associated microbial communities from plants grown in Nebraska, USA.</title>
        <authorList>
            <person name="Schachtman D."/>
        </authorList>
    </citation>
    <scope>NUCLEOTIDE SEQUENCE [LARGE SCALE GENOMIC DNA]</scope>
    <source>
        <strain evidence="2 3">DS1027</strain>
    </source>
</reference>
<evidence type="ECO:0000313" key="3">
    <source>
        <dbReference type="Proteomes" id="UP001184150"/>
    </source>
</evidence>
<feature type="transmembrane region" description="Helical" evidence="1">
    <location>
        <begin position="88"/>
        <end position="107"/>
    </location>
</feature>
<keyword evidence="1" id="KW-0812">Transmembrane</keyword>
<accession>A0ABU1MK54</accession>
<evidence type="ECO:0000256" key="1">
    <source>
        <dbReference type="SAM" id="Phobius"/>
    </source>
</evidence>
<feature type="transmembrane region" description="Helical" evidence="1">
    <location>
        <begin position="205"/>
        <end position="224"/>
    </location>
</feature>
<keyword evidence="1" id="KW-0472">Membrane</keyword>